<organism evidence="2 3">
    <name type="scientific">Thiothrix litoralis</name>
    <dbReference type="NCBI Taxonomy" id="2891210"/>
    <lineage>
        <taxon>Bacteria</taxon>
        <taxon>Pseudomonadati</taxon>
        <taxon>Pseudomonadota</taxon>
        <taxon>Gammaproteobacteria</taxon>
        <taxon>Thiotrichales</taxon>
        <taxon>Thiotrichaceae</taxon>
        <taxon>Thiothrix</taxon>
    </lineage>
</organism>
<dbReference type="PROSITE" id="PS51257">
    <property type="entry name" value="PROKAR_LIPOPROTEIN"/>
    <property type="match status" value="1"/>
</dbReference>
<evidence type="ECO:0000313" key="3">
    <source>
        <dbReference type="Proteomes" id="UP000672039"/>
    </source>
</evidence>
<feature type="chain" id="PRO_5046208918" description="Lipoprotein" evidence="1">
    <location>
        <begin position="24"/>
        <end position="197"/>
    </location>
</feature>
<accession>A0ABX7WTN2</accession>
<gene>
    <name evidence="2" type="ORF">J9253_01395</name>
</gene>
<reference evidence="2 3" key="1">
    <citation type="submission" date="2021-04" db="EMBL/GenBank/DDBJ databases">
        <title>Genomics, taxonomy and metabolism of representatives of sulfur bacteria of the genus Thiothrix: Thiothrix fructosivorans QT, Thiothrix unzii A1T and three new species, Thiothrix subterranea sp. nov., Thiothrix litoralis sp. nov. and 'Candidatus Thiothrix anitrata' sp. nov.</title>
        <authorList>
            <person name="Ravin N.V."/>
            <person name="Smolyakov D."/>
            <person name="Rudenko T.S."/>
            <person name="Mardanov A.V."/>
            <person name="Beletsky A.V."/>
            <person name="Markov N.D."/>
            <person name="Fomenkov A.I."/>
            <person name="Roberts R.J."/>
            <person name="Karnachuk O.V."/>
            <person name="Novikov A."/>
            <person name="Grabovich M.Y."/>
        </authorList>
    </citation>
    <scope>NUCLEOTIDE SEQUENCE [LARGE SCALE GENOMIC DNA]</scope>
    <source>
        <strain evidence="2 3">AS</strain>
    </source>
</reference>
<protein>
    <recommendedName>
        <fullName evidence="4">Lipoprotein</fullName>
    </recommendedName>
</protein>
<dbReference type="EMBL" id="CP072801">
    <property type="protein sequence ID" value="QTR46641.1"/>
    <property type="molecule type" value="Genomic_DNA"/>
</dbReference>
<evidence type="ECO:0000256" key="1">
    <source>
        <dbReference type="SAM" id="SignalP"/>
    </source>
</evidence>
<sequence>MKQNKTALAIVIALVTLVGCGKADVSHSAAAAPAPAGVENTTVLVGSTKGQYQKPGAPVDLTYKSDKVSVGETSNISAVFHLAAFNIDSAKVDVIVDDGLLVTGLAGDSFMLDLKSNVVDYPLSFSAYPSDAGLRYVNLIVTTTKGGESQSRAFSIPVQADGASNARAMSRPTSSVEYDANNNPILPMKAEETIKVN</sequence>
<evidence type="ECO:0000313" key="2">
    <source>
        <dbReference type="EMBL" id="QTR46641.1"/>
    </source>
</evidence>
<name>A0ABX7WTN2_9GAMM</name>
<proteinExistence type="predicted"/>
<keyword evidence="1" id="KW-0732">Signal</keyword>
<dbReference type="Proteomes" id="UP000672039">
    <property type="component" value="Chromosome"/>
</dbReference>
<feature type="signal peptide" evidence="1">
    <location>
        <begin position="1"/>
        <end position="23"/>
    </location>
</feature>
<dbReference type="RefSeq" id="WP_210222971.1">
    <property type="nucleotide sequence ID" value="NZ_CP072801.1"/>
</dbReference>
<evidence type="ECO:0008006" key="4">
    <source>
        <dbReference type="Google" id="ProtNLM"/>
    </source>
</evidence>
<keyword evidence="3" id="KW-1185">Reference proteome</keyword>